<dbReference type="EMBL" id="CM047943">
    <property type="protein sequence ID" value="KAI9900816.1"/>
    <property type="molecule type" value="Genomic_DNA"/>
</dbReference>
<organism evidence="1 2">
    <name type="scientific">Trichothecium roseum</name>
    <dbReference type="NCBI Taxonomy" id="47278"/>
    <lineage>
        <taxon>Eukaryota</taxon>
        <taxon>Fungi</taxon>
        <taxon>Dikarya</taxon>
        <taxon>Ascomycota</taxon>
        <taxon>Pezizomycotina</taxon>
        <taxon>Sordariomycetes</taxon>
        <taxon>Hypocreomycetidae</taxon>
        <taxon>Hypocreales</taxon>
        <taxon>Hypocreales incertae sedis</taxon>
        <taxon>Trichothecium</taxon>
    </lineage>
</organism>
<name>A0ACC0V5S1_9HYPO</name>
<keyword evidence="2" id="KW-1185">Reference proteome</keyword>
<proteinExistence type="predicted"/>
<gene>
    <name evidence="1" type="ORF">N3K66_005078</name>
</gene>
<evidence type="ECO:0000313" key="1">
    <source>
        <dbReference type="EMBL" id="KAI9900816.1"/>
    </source>
</evidence>
<accession>A0ACC0V5S1</accession>
<comment type="caution">
    <text evidence="1">The sequence shown here is derived from an EMBL/GenBank/DDBJ whole genome shotgun (WGS) entry which is preliminary data.</text>
</comment>
<evidence type="ECO:0000313" key="2">
    <source>
        <dbReference type="Proteomes" id="UP001163324"/>
    </source>
</evidence>
<reference evidence="1" key="1">
    <citation type="submission" date="2022-10" db="EMBL/GenBank/DDBJ databases">
        <title>Complete Genome of Trichothecium roseum strain YXFP-22015, a Plant Pathogen Isolated from Citrus.</title>
        <authorList>
            <person name="Wang Y."/>
            <person name="Zhu L."/>
        </authorList>
    </citation>
    <scope>NUCLEOTIDE SEQUENCE</scope>
    <source>
        <strain evidence="1">YXFP-22015</strain>
    </source>
</reference>
<protein>
    <submittedName>
        <fullName evidence="1">Uncharacterized protein</fullName>
    </submittedName>
</protein>
<dbReference type="Proteomes" id="UP001163324">
    <property type="component" value="Chromosome 4"/>
</dbReference>
<sequence length="519" mass="59403">MMPVATQVFRLDDLLSRLPVFCLWLAFALIPILFSQFSKYTKHTVLPNLPVAGRKFSFEPLLLTRYRFVLRGWEITRDAWHKYKDTGFTIVRPDSNSTVLPQRYVDELQNLHDDKLHPIEALSHDMQGKYTGMTILEGSHLSFNVIRNKLTPRLGSLVPVLADEVDYALNTEIPPCKDQWVGLDLNTIMTRIISRLTSRTWVGLDLCRNEDWHETNLNTTQQIFFTALILKCLPAVLHPILGPVLPTKLRLNRGLKRIHSYLTPVIEDRRRKEAVLEGYEKPEDVLQWMMDAAEGEERDAENLATRYVFSIIGSLYTVSAGLVDCLYDLIARPEYMHELRTELTDALREDGGWAKGTASKLVKMDSFMKESQRVNAPSPISFKRMVKEPITLSDGLVLPKDTYICVVNTSSIGREEEPFDGYRYTRKRDQGNAGVALPRNQYSSTDKDHITFGHGRFACPGRFVASVEIKLVLAAMLERYDLAFDQEGQSSTRPPNLHVLELGFQDPRVKVYVREREGR</sequence>